<keyword evidence="3" id="KW-1185">Reference proteome</keyword>
<feature type="compositionally biased region" description="Polar residues" evidence="1">
    <location>
        <begin position="391"/>
        <end position="403"/>
    </location>
</feature>
<gene>
    <name evidence="2" type="ORF">GCM10009069_29080</name>
</gene>
<dbReference type="Proteomes" id="UP000634004">
    <property type="component" value="Unassembled WGS sequence"/>
</dbReference>
<reference evidence="2" key="1">
    <citation type="journal article" date="2014" name="Int. J. Syst. Evol. Microbiol.">
        <title>Complete genome sequence of Corynebacterium casei LMG S-19264T (=DSM 44701T), isolated from a smear-ripened cheese.</title>
        <authorList>
            <consortium name="US DOE Joint Genome Institute (JGI-PGF)"/>
            <person name="Walter F."/>
            <person name="Albersmeier A."/>
            <person name="Kalinowski J."/>
            <person name="Ruckert C."/>
        </authorList>
    </citation>
    <scope>NUCLEOTIDE SEQUENCE</scope>
    <source>
        <strain evidence="2">KCTC 32513</strain>
    </source>
</reference>
<name>A0A8J3G3T5_9PROT</name>
<sequence length="418" mass="46556">MGLQIIDGLEAEDEYLIEVARQLQLTKTENENNKSRYEGLAKFVDGPGSPFEDLVSDVKPSGSNAIHAAIRGLVLENMPDVDGIVILDIAPDENPRVVQERLIMALTRGGDDSDETYRGCKVEPNSRCATVHYEDGSTVDLMPVVVTHDDEKYPIMNLFHYKAESGHDESYHKTISPVGFKAAVHDRLEQEPKRLINETLAKAFGDRQLLLEKAAVESLPEPEAFKDKSPRIVALQLIKRFRDIQFSTTIRKQRRKPPSVVLATLALEANFTHTNSLMEETLHVVRYIIGKLETSHNLGMNIDVRNPGYNQDILTDRWPEGGTDDQAIFLSDMKKMEEGLVILRDTTDLKKRDKLLQSLFGESVSRKALDAVMERKQAGRDAGRMMINGLGSTSVMPRGSSTGLGVVSSARRFGGPDQ</sequence>
<evidence type="ECO:0000256" key="1">
    <source>
        <dbReference type="SAM" id="MobiDB-lite"/>
    </source>
</evidence>
<accession>A0A8J3G3T5</accession>
<dbReference type="EMBL" id="BMZH01000022">
    <property type="protein sequence ID" value="GHB04713.1"/>
    <property type="molecule type" value="Genomic_DNA"/>
</dbReference>
<organism evidence="2 3">
    <name type="scientific">Algimonas arctica</name>
    <dbReference type="NCBI Taxonomy" id="1479486"/>
    <lineage>
        <taxon>Bacteria</taxon>
        <taxon>Pseudomonadati</taxon>
        <taxon>Pseudomonadota</taxon>
        <taxon>Alphaproteobacteria</taxon>
        <taxon>Maricaulales</taxon>
        <taxon>Robiginitomaculaceae</taxon>
        <taxon>Algimonas</taxon>
    </lineage>
</organism>
<evidence type="ECO:0000313" key="2">
    <source>
        <dbReference type="EMBL" id="GHB04713.1"/>
    </source>
</evidence>
<proteinExistence type="predicted"/>
<dbReference type="AlphaFoldDB" id="A0A8J3G3T5"/>
<evidence type="ECO:0000313" key="3">
    <source>
        <dbReference type="Proteomes" id="UP000634004"/>
    </source>
</evidence>
<comment type="caution">
    <text evidence="2">The sequence shown here is derived from an EMBL/GenBank/DDBJ whole genome shotgun (WGS) entry which is preliminary data.</text>
</comment>
<reference evidence="2" key="2">
    <citation type="submission" date="2020-09" db="EMBL/GenBank/DDBJ databases">
        <authorList>
            <person name="Sun Q."/>
            <person name="Kim S."/>
        </authorList>
    </citation>
    <scope>NUCLEOTIDE SEQUENCE</scope>
    <source>
        <strain evidence="2">KCTC 32513</strain>
    </source>
</reference>
<dbReference type="RefSeq" id="WP_189499617.1">
    <property type="nucleotide sequence ID" value="NZ_BMZH01000022.1"/>
</dbReference>
<feature type="region of interest" description="Disordered" evidence="1">
    <location>
        <begin position="391"/>
        <end position="418"/>
    </location>
</feature>
<protein>
    <submittedName>
        <fullName evidence="2">Uncharacterized protein</fullName>
    </submittedName>
</protein>